<dbReference type="Proteomes" id="UP001341840">
    <property type="component" value="Unassembled WGS sequence"/>
</dbReference>
<reference evidence="1 2" key="1">
    <citation type="journal article" date="2023" name="Plants (Basel)">
        <title>Bridging the Gap: Combining Genomics and Transcriptomics Approaches to Understand Stylosanthes scabra, an Orphan Legume from the Brazilian Caatinga.</title>
        <authorList>
            <person name="Ferreira-Neto J.R.C."/>
            <person name="da Silva M.D."/>
            <person name="Binneck E."/>
            <person name="de Melo N.F."/>
            <person name="da Silva R.H."/>
            <person name="de Melo A.L.T.M."/>
            <person name="Pandolfi V."/>
            <person name="Bustamante F.O."/>
            <person name="Brasileiro-Vidal A.C."/>
            <person name="Benko-Iseppon A.M."/>
        </authorList>
    </citation>
    <scope>NUCLEOTIDE SEQUENCE [LARGE SCALE GENOMIC DNA]</scope>
    <source>
        <tissue evidence="1">Leaves</tissue>
    </source>
</reference>
<comment type="caution">
    <text evidence="1">The sequence shown here is derived from an EMBL/GenBank/DDBJ whole genome shotgun (WGS) entry which is preliminary data.</text>
</comment>
<sequence length="157" mass="18499">METKFIVQSVRDAWKHFKTKIKHKYFLPYENVEHMLKNRPKRVPPSEFIRLILYWSHPLIQEAYECRQSSGEIEKEAFQSLFEKEQQGRHQEEVSALQSQLGAVQTQQQQQAEQIHGLRKMVKLLLLHSGPDIRPEEVEALLQDAQHFPIDENSALI</sequence>
<protein>
    <submittedName>
        <fullName evidence="1">Uncharacterized protein</fullName>
    </submittedName>
</protein>
<dbReference type="PANTHER" id="PTHR33144">
    <property type="entry name" value="OS10G0409366 PROTEIN-RELATED"/>
    <property type="match status" value="1"/>
</dbReference>
<dbReference type="EMBL" id="JASCZI010030572">
    <property type="protein sequence ID" value="MED6123679.1"/>
    <property type="molecule type" value="Genomic_DNA"/>
</dbReference>
<proteinExistence type="predicted"/>
<organism evidence="1 2">
    <name type="scientific">Stylosanthes scabra</name>
    <dbReference type="NCBI Taxonomy" id="79078"/>
    <lineage>
        <taxon>Eukaryota</taxon>
        <taxon>Viridiplantae</taxon>
        <taxon>Streptophyta</taxon>
        <taxon>Embryophyta</taxon>
        <taxon>Tracheophyta</taxon>
        <taxon>Spermatophyta</taxon>
        <taxon>Magnoliopsida</taxon>
        <taxon>eudicotyledons</taxon>
        <taxon>Gunneridae</taxon>
        <taxon>Pentapetalae</taxon>
        <taxon>rosids</taxon>
        <taxon>fabids</taxon>
        <taxon>Fabales</taxon>
        <taxon>Fabaceae</taxon>
        <taxon>Papilionoideae</taxon>
        <taxon>50 kb inversion clade</taxon>
        <taxon>dalbergioids sensu lato</taxon>
        <taxon>Dalbergieae</taxon>
        <taxon>Pterocarpus clade</taxon>
        <taxon>Stylosanthes</taxon>
    </lineage>
</organism>
<keyword evidence="2" id="KW-1185">Reference proteome</keyword>
<dbReference type="PANTHER" id="PTHR33144:SF16">
    <property type="entry name" value="OS02G0129000 PROTEIN"/>
    <property type="match status" value="1"/>
</dbReference>
<evidence type="ECO:0000313" key="1">
    <source>
        <dbReference type="EMBL" id="MED6123679.1"/>
    </source>
</evidence>
<name>A0ABU6RIF0_9FABA</name>
<gene>
    <name evidence="1" type="ORF">PIB30_051441</name>
</gene>
<evidence type="ECO:0000313" key="2">
    <source>
        <dbReference type="Proteomes" id="UP001341840"/>
    </source>
</evidence>
<accession>A0ABU6RIF0</accession>